<accession>A0ABW4MB73</accession>
<dbReference type="EMBL" id="JBHUEL010000002">
    <property type="protein sequence ID" value="MFD1765642.1"/>
    <property type="molecule type" value="Genomic_DNA"/>
</dbReference>
<proteinExistence type="predicted"/>
<name>A0ABW4MB73_9SPHN</name>
<protein>
    <submittedName>
        <fullName evidence="1">Uncharacterized protein</fullName>
    </submittedName>
</protein>
<evidence type="ECO:0000313" key="1">
    <source>
        <dbReference type="EMBL" id="MFD1765642.1"/>
    </source>
</evidence>
<evidence type="ECO:0000313" key="2">
    <source>
        <dbReference type="Proteomes" id="UP001597215"/>
    </source>
</evidence>
<reference evidence="2" key="1">
    <citation type="journal article" date="2019" name="Int. J. Syst. Evol. Microbiol.">
        <title>The Global Catalogue of Microorganisms (GCM) 10K type strain sequencing project: providing services to taxonomists for standard genome sequencing and annotation.</title>
        <authorList>
            <consortium name="The Broad Institute Genomics Platform"/>
            <consortium name="The Broad Institute Genome Sequencing Center for Infectious Disease"/>
            <person name="Wu L."/>
            <person name="Ma J."/>
        </authorList>
    </citation>
    <scope>NUCLEOTIDE SEQUENCE [LARGE SCALE GENOMIC DNA]</scope>
    <source>
        <strain evidence="2">CGMCC 1.12449</strain>
    </source>
</reference>
<organism evidence="1 2">
    <name type="scientific">Sphingorhabdus buctiana</name>
    <dbReference type="NCBI Taxonomy" id="1508805"/>
    <lineage>
        <taxon>Bacteria</taxon>
        <taxon>Pseudomonadati</taxon>
        <taxon>Pseudomonadota</taxon>
        <taxon>Alphaproteobacteria</taxon>
        <taxon>Sphingomonadales</taxon>
        <taxon>Sphingomonadaceae</taxon>
        <taxon>Sphingorhabdus</taxon>
    </lineage>
</organism>
<sequence length="187" mass="20513">MRYLPALLAALSLSGCSGLEHPQRASTEQPLVAAERLIDAFYSFDPKQLRAAMNDAPASQPQLLYYQGWAQGGNYAILDRQPCQIASDSEITCAITVRDDLIAALGTGFWVTDKFHLTIRDGRIVAVRNSSNDPPEFELALKWLQREKPEVMTGPCRGFFAGGPTPGDCVRAVVAGFKAYRVNHEAK</sequence>
<dbReference type="PROSITE" id="PS51257">
    <property type="entry name" value="PROKAR_LIPOPROTEIN"/>
    <property type="match status" value="1"/>
</dbReference>
<keyword evidence="2" id="KW-1185">Reference proteome</keyword>
<comment type="caution">
    <text evidence="1">The sequence shown here is derived from an EMBL/GenBank/DDBJ whole genome shotgun (WGS) entry which is preliminary data.</text>
</comment>
<dbReference type="RefSeq" id="WP_381510990.1">
    <property type="nucleotide sequence ID" value="NZ_JBHUEL010000002.1"/>
</dbReference>
<dbReference type="Proteomes" id="UP001597215">
    <property type="component" value="Unassembled WGS sequence"/>
</dbReference>
<gene>
    <name evidence="1" type="ORF">ACFSAG_02140</name>
</gene>